<keyword evidence="6 8" id="KW-1133">Transmembrane helix</keyword>
<evidence type="ECO:0000256" key="2">
    <source>
        <dbReference type="ARBA" id="ARBA00006739"/>
    </source>
</evidence>
<evidence type="ECO:0000256" key="3">
    <source>
        <dbReference type="ARBA" id="ARBA00022676"/>
    </source>
</evidence>
<evidence type="ECO:0000313" key="13">
    <source>
        <dbReference type="Proteomes" id="UP000054985"/>
    </source>
</evidence>
<dbReference type="Gene3D" id="3.90.550.10">
    <property type="entry name" value="Spore Coat Polysaccharide Biosynthesis Protein SpsA, Chain A"/>
    <property type="match status" value="1"/>
</dbReference>
<dbReference type="CDD" id="cd06442">
    <property type="entry name" value="DPM1_like"/>
    <property type="match status" value="1"/>
</dbReference>
<dbReference type="AlphaFoldDB" id="A0A378JZE5"/>
<feature type="transmembrane region" description="Helical" evidence="8">
    <location>
        <begin position="291"/>
        <end position="309"/>
    </location>
</feature>
<dbReference type="InterPro" id="IPR029044">
    <property type="entry name" value="Nucleotide-diphossugar_trans"/>
</dbReference>
<feature type="transmembrane region" description="Helical" evidence="8">
    <location>
        <begin position="330"/>
        <end position="348"/>
    </location>
</feature>
<dbReference type="PANTHER" id="PTHR43398:SF1">
    <property type="entry name" value="DOLICHOL-PHOSPHATE MANNOSYLTRANSFERASE SUBUNIT 1"/>
    <property type="match status" value="1"/>
</dbReference>
<evidence type="ECO:0000256" key="5">
    <source>
        <dbReference type="ARBA" id="ARBA00022692"/>
    </source>
</evidence>
<dbReference type="Proteomes" id="UP000054985">
    <property type="component" value="Unassembled WGS sequence"/>
</dbReference>
<evidence type="ECO:0000259" key="10">
    <source>
        <dbReference type="Pfam" id="PF04138"/>
    </source>
</evidence>
<evidence type="ECO:0000256" key="7">
    <source>
        <dbReference type="ARBA" id="ARBA00023136"/>
    </source>
</evidence>
<dbReference type="GO" id="GO:0000271">
    <property type="term" value="P:polysaccharide biosynthetic process"/>
    <property type="evidence" value="ECO:0007669"/>
    <property type="project" value="InterPro"/>
</dbReference>
<dbReference type="GO" id="GO:0016020">
    <property type="term" value="C:membrane"/>
    <property type="evidence" value="ECO:0007669"/>
    <property type="project" value="UniProtKB-SubCell"/>
</dbReference>
<dbReference type="STRING" id="39962.Lmor_1703"/>
<proteinExistence type="inferred from homology"/>
<keyword evidence="4 12" id="KW-0808">Transferase</keyword>
<dbReference type="EMBL" id="UGOG01000001">
    <property type="protein sequence ID" value="STX64023.1"/>
    <property type="molecule type" value="Genomic_DNA"/>
</dbReference>
<evidence type="ECO:0000313" key="14">
    <source>
        <dbReference type="Proteomes" id="UP000254040"/>
    </source>
</evidence>
<dbReference type="GO" id="GO:0004582">
    <property type="term" value="F:dolichyl-phosphate beta-D-mannosyltransferase activity"/>
    <property type="evidence" value="ECO:0007669"/>
    <property type="project" value="InterPro"/>
</dbReference>
<dbReference type="InterPro" id="IPR007267">
    <property type="entry name" value="GtrA_DPMS_TM"/>
</dbReference>
<evidence type="ECO:0000259" key="9">
    <source>
        <dbReference type="Pfam" id="PF00535"/>
    </source>
</evidence>
<keyword evidence="3 12" id="KW-0328">Glycosyltransferase</keyword>
<keyword evidence="13" id="KW-1185">Reference proteome</keyword>
<feature type="transmembrane region" description="Helical" evidence="8">
    <location>
        <begin position="360"/>
        <end position="379"/>
    </location>
</feature>
<feature type="transmembrane region" description="Helical" evidence="8">
    <location>
        <begin position="264"/>
        <end position="285"/>
    </location>
</feature>
<dbReference type="Pfam" id="PF04138">
    <property type="entry name" value="GtrA_DPMS_TM"/>
    <property type="match status" value="1"/>
</dbReference>
<name>A0A378JZE5_9GAMM</name>
<evidence type="ECO:0000256" key="6">
    <source>
        <dbReference type="ARBA" id="ARBA00022989"/>
    </source>
</evidence>
<keyword evidence="7 8" id="KW-0472">Membrane</keyword>
<evidence type="ECO:0000256" key="8">
    <source>
        <dbReference type="SAM" id="Phobius"/>
    </source>
</evidence>
<accession>A0A378JZE5</accession>
<keyword evidence="5 8" id="KW-0812">Transmembrane</keyword>
<evidence type="ECO:0000313" key="11">
    <source>
        <dbReference type="EMBL" id="KTD34306.1"/>
    </source>
</evidence>
<reference evidence="11 13" key="1">
    <citation type="submission" date="2015-11" db="EMBL/GenBank/DDBJ databases">
        <title>Genomic analysis of 38 Legionella species identifies large and diverse effector repertoires.</title>
        <authorList>
            <person name="Burstein D."/>
            <person name="Amaro F."/>
            <person name="Zusman T."/>
            <person name="Lifshitz Z."/>
            <person name="Cohen O."/>
            <person name="Gilbert J.A."/>
            <person name="Pupko T."/>
            <person name="Shuman H.A."/>
            <person name="Segal G."/>
        </authorList>
    </citation>
    <scope>NUCLEOTIDE SEQUENCE [LARGE SCALE GENOMIC DNA]</scope>
    <source>
        <strain evidence="11 13">ATCC 43877</strain>
    </source>
</reference>
<comment type="similarity">
    <text evidence="2">Belongs to the glycosyltransferase 2 family.</text>
</comment>
<organism evidence="12 14">
    <name type="scientific">Legionella moravica</name>
    <dbReference type="NCBI Taxonomy" id="39962"/>
    <lineage>
        <taxon>Bacteria</taxon>
        <taxon>Pseudomonadati</taxon>
        <taxon>Pseudomonadota</taxon>
        <taxon>Gammaproteobacteria</taxon>
        <taxon>Legionellales</taxon>
        <taxon>Legionellaceae</taxon>
        <taxon>Legionella</taxon>
    </lineage>
</organism>
<protein>
    <submittedName>
        <fullName evidence="12">Glycosyltransferase</fullName>
        <ecNumber evidence="12">2.4.2.53</ecNumber>
    </submittedName>
</protein>
<dbReference type="InterPro" id="IPR001173">
    <property type="entry name" value="Glyco_trans_2-like"/>
</dbReference>
<feature type="domain" description="Glycosyltransferase 2-like" evidence="9">
    <location>
        <begin position="26"/>
        <end position="197"/>
    </location>
</feature>
<dbReference type="EC" id="2.4.2.53" evidence="12"/>
<dbReference type="OrthoDB" id="9811884at2"/>
<dbReference type="Pfam" id="PF00535">
    <property type="entry name" value="Glycos_transf_2"/>
    <property type="match status" value="1"/>
</dbReference>
<dbReference type="GO" id="GO:0099621">
    <property type="term" value="F:undecaprenyl-phosphate 4-deoxy-4-formamido-L-arabinose transferase activity"/>
    <property type="evidence" value="ECO:0007669"/>
    <property type="project" value="UniProtKB-EC"/>
</dbReference>
<evidence type="ECO:0000313" key="12">
    <source>
        <dbReference type="EMBL" id="STX64023.1"/>
    </source>
</evidence>
<comment type="subcellular location">
    <subcellularLocation>
        <location evidence="1">Membrane</location>
        <topology evidence="1">Multi-pass membrane protein</topology>
    </subcellularLocation>
</comment>
<dbReference type="EMBL" id="LNYN01000020">
    <property type="protein sequence ID" value="KTD34306.1"/>
    <property type="molecule type" value="Genomic_DNA"/>
</dbReference>
<dbReference type="InterPro" id="IPR039528">
    <property type="entry name" value="DPM1-like"/>
</dbReference>
<sequence length="392" mass="44947">MTLVSNKFVTTHLPDPRQTIIEKVVIIIPTYNEAAVIAETIHQVFDCVEPLKSHDIHVLIFDSASKDSTQHIVQNLQCTYPKLHLKSESTKSGLGSAYLQAMKYALTALDADIIFEFDADLSHQPKYIIGMLELIKNCDCVVGSRYVKGGSIPKNWAFHRKLFSILGNYIARSVLTHKYKDFTSGFRATRRHILQKVLPKSFLSNQYAYKLELLWLLHKNNAKICEYPIEFIDREKGVSKLPKNCIIDSLKVVFTLRFYELKRFLSMCLVGSMGMLIQFMVYNVLREYLTPYNASQIAVIAAIINNFILNNRFTFRSHSFVGWSFKMKRLAGFVIYSLVMIYLQSHWIKLGISYLGTGTLQENILLATGIGLGSLLNYFTYTRHIWAERIPS</sequence>
<dbReference type="SUPFAM" id="SSF53448">
    <property type="entry name" value="Nucleotide-diphospho-sugar transferases"/>
    <property type="match status" value="1"/>
</dbReference>
<feature type="domain" description="GtrA/DPMS transmembrane" evidence="10">
    <location>
        <begin position="268"/>
        <end position="386"/>
    </location>
</feature>
<evidence type="ECO:0000256" key="4">
    <source>
        <dbReference type="ARBA" id="ARBA00022679"/>
    </source>
</evidence>
<reference evidence="12 14" key="2">
    <citation type="submission" date="2018-06" db="EMBL/GenBank/DDBJ databases">
        <authorList>
            <consortium name="Pathogen Informatics"/>
            <person name="Doyle S."/>
        </authorList>
    </citation>
    <scope>NUCLEOTIDE SEQUENCE [LARGE SCALE GENOMIC DNA]</scope>
    <source>
        <strain evidence="12 14">NCTC12239</strain>
    </source>
</reference>
<dbReference type="GO" id="GO:0009247">
    <property type="term" value="P:glycolipid biosynthetic process"/>
    <property type="evidence" value="ECO:0007669"/>
    <property type="project" value="TreeGrafter"/>
</dbReference>
<evidence type="ECO:0000256" key="1">
    <source>
        <dbReference type="ARBA" id="ARBA00004141"/>
    </source>
</evidence>
<dbReference type="PANTHER" id="PTHR43398">
    <property type="entry name" value="DOLICHOL-PHOSPHATE MANNOSYLTRANSFERASE SUBUNIT 1"/>
    <property type="match status" value="1"/>
</dbReference>
<gene>
    <name evidence="12" type="primary">arnC_2</name>
    <name evidence="11" type="ORF">Lmor_1703</name>
    <name evidence="12" type="ORF">NCTC12239_02984</name>
</gene>
<dbReference type="Proteomes" id="UP000254040">
    <property type="component" value="Unassembled WGS sequence"/>
</dbReference>